<reference evidence="9 10" key="1">
    <citation type="submission" date="2015-11" db="EMBL/GenBank/DDBJ databases">
        <title>Ensifer anhuiense sp. nov., an effective nitrogen fixation bacterium with Glycine soja.</title>
        <authorList>
            <person name="Yan H."/>
            <person name="Chen W."/>
        </authorList>
    </citation>
    <scope>NUCLEOTIDE SEQUENCE [LARGE SCALE GENOMIC DNA]</scope>
    <source>
        <strain evidence="9 10">LMG 7837</strain>
    </source>
</reference>
<dbReference type="GO" id="GO:0050661">
    <property type="term" value="F:NADP binding"/>
    <property type="evidence" value="ECO:0007669"/>
    <property type="project" value="TreeGrafter"/>
</dbReference>
<protein>
    <recommendedName>
        <fullName evidence="2">shikimate dehydrogenase (NADP(+))</fullName>
        <ecNumber evidence="2">1.1.1.25</ecNumber>
    </recommendedName>
</protein>
<feature type="domain" description="Shikimate dehydrogenase substrate binding N-terminal" evidence="8">
    <location>
        <begin position="16"/>
        <end position="99"/>
    </location>
</feature>
<evidence type="ECO:0000256" key="6">
    <source>
        <dbReference type="ARBA" id="ARBA00049442"/>
    </source>
</evidence>
<evidence type="ECO:0000256" key="5">
    <source>
        <dbReference type="ARBA" id="ARBA00023141"/>
    </source>
</evidence>
<dbReference type="PANTHER" id="PTHR21089">
    <property type="entry name" value="SHIKIMATE DEHYDROGENASE"/>
    <property type="match status" value="1"/>
</dbReference>
<accession>A0A178YBT2</accession>
<dbReference type="STRING" id="36856.ATB98_18995"/>
<dbReference type="InterPro" id="IPR006151">
    <property type="entry name" value="Shikm_DH/Glu-tRNA_Rdtase"/>
</dbReference>
<evidence type="ECO:0000259" key="7">
    <source>
        <dbReference type="Pfam" id="PF01488"/>
    </source>
</evidence>
<dbReference type="PANTHER" id="PTHR21089:SF1">
    <property type="entry name" value="BIFUNCTIONAL 3-DEHYDROQUINATE DEHYDRATASE_SHIKIMATE DEHYDROGENASE, CHLOROPLASTIC"/>
    <property type="match status" value="1"/>
</dbReference>
<evidence type="ECO:0000313" key="10">
    <source>
        <dbReference type="Proteomes" id="UP000078507"/>
    </source>
</evidence>
<organism evidence="9 10">
    <name type="scientific">Sinorhizobium saheli</name>
    <dbReference type="NCBI Taxonomy" id="36856"/>
    <lineage>
        <taxon>Bacteria</taxon>
        <taxon>Pseudomonadati</taxon>
        <taxon>Pseudomonadota</taxon>
        <taxon>Alphaproteobacteria</taxon>
        <taxon>Hyphomicrobiales</taxon>
        <taxon>Rhizobiaceae</taxon>
        <taxon>Sinorhizobium/Ensifer group</taxon>
        <taxon>Sinorhizobium</taxon>
    </lineage>
</organism>
<keyword evidence="5" id="KW-0057">Aromatic amino acid biosynthesis</keyword>
<dbReference type="CDD" id="cd01065">
    <property type="entry name" value="NAD_bind_Shikimate_DH"/>
    <property type="match status" value="1"/>
</dbReference>
<dbReference type="GO" id="GO:0004764">
    <property type="term" value="F:shikimate 3-dehydrogenase (NADP+) activity"/>
    <property type="evidence" value="ECO:0007669"/>
    <property type="project" value="UniProtKB-EC"/>
</dbReference>
<dbReference type="InterPro" id="IPR036291">
    <property type="entry name" value="NAD(P)-bd_dom_sf"/>
</dbReference>
<keyword evidence="3" id="KW-0521">NADP</keyword>
<dbReference type="AlphaFoldDB" id="A0A178YBT2"/>
<dbReference type="Pfam" id="PF08501">
    <property type="entry name" value="Shikimate_dh_N"/>
    <property type="match status" value="1"/>
</dbReference>
<dbReference type="Gene3D" id="3.40.50.10860">
    <property type="entry name" value="Leucine Dehydrogenase, chain A, domain 1"/>
    <property type="match status" value="1"/>
</dbReference>
<evidence type="ECO:0000313" key="9">
    <source>
        <dbReference type="EMBL" id="OAP44928.1"/>
    </source>
</evidence>
<sequence length="285" mass="29914">MQPVPEITGRTVFIPLIGHPVEQVKSPGPVNAWFSENHAEAVLLPVDILPEKVSAFLDAIRGTPNCAGVSVTMPHKQAAFASVDELTDRARRAEAVNIIRRRPDGTLLGDMADGDAMVTALAKNGVSVRGKCALVVGAGGAGTAIIHALAEAGAATIVVIERDPAKSARLIGQLSDAYPLLQAYDFLPEGVEVGIAINASPAGMDPADPHPFPLERLMHAEIIADAVTKPAVTPWLEEARRRGIAIQAGAEMTLAQLPAQIAFWGLDRAGGEAGAEADRDEGKRE</sequence>
<keyword evidence="5" id="KW-0028">Amino-acid biosynthesis</keyword>
<dbReference type="InterPro" id="IPR013708">
    <property type="entry name" value="Shikimate_DH-bd_N"/>
</dbReference>
<dbReference type="InterPro" id="IPR022893">
    <property type="entry name" value="Shikimate_DH_fam"/>
</dbReference>
<feature type="domain" description="Quinate/shikimate 5-dehydrogenase/glutamyl-tRNA reductase" evidence="7">
    <location>
        <begin position="122"/>
        <end position="177"/>
    </location>
</feature>
<evidence type="ECO:0000256" key="1">
    <source>
        <dbReference type="ARBA" id="ARBA00004871"/>
    </source>
</evidence>
<evidence type="ECO:0000259" key="8">
    <source>
        <dbReference type="Pfam" id="PF08501"/>
    </source>
</evidence>
<gene>
    <name evidence="9" type="ORF">ATB98_18995</name>
</gene>
<name>A0A178YBT2_SINSA</name>
<dbReference type="GO" id="GO:0005829">
    <property type="term" value="C:cytosol"/>
    <property type="evidence" value="ECO:0007669"/>
    <property type="project" value="TreeGrafter"/>
</dbReference>
<dbReference type="SUPFAM" id="SSF51735">
    <property type="entry name" value="NAD(P)-binding Rossmann-fold domains"/>
    <property type="match status" value="1"/>
</dbReference>
<comment type="pathway">
    <text evidence="1">Metabolic intermediate biosynthesis; chorismate biosynthesis; chorismate from D-erythrose 4-phosphate and phosphoenolpyruvate: step 4/7.</text>
</comment>
<dbReference type="InterPro" id="IPR046346">
    <property type="entry name" value="Aminoacid_DH-like_N_sf"/>
</dbReference>
<evidence type="ECO:0000256" key="4">
    <source>
        <dbReference type="ARBA" id="ARBA00023002"/>
    </source>
</evidence>
<dbReference type="EMBL" id="LNQB01000073">
    <property type="protein sequence ID" value="OAP44928.1"/>
    <property type="molecule type" value="Genomic_DNA"/>
</dbReference>
<dbReference type="SUPFAM" id="SSF53223">
    <property type="entry name" value="Aminoacid dehydrogenase-like, N-terminal domain"/>
    <property type="match status" value="1"/>
</dbReference>
<dbReference type="UniPathway" id="UPA00053">
    <property type="reaction ID" value="UER00087"/>
</dbReference>
<comment type="catalytic activity">
    <reaction evidence="6">
        <text>shikimate + NADP(+) = 3-dehydroshikimate + NADPH + H(+)</text>
        <dbReference type="Rhea" id="RHEA:17737"/>
        <dbReference type="ChEBI" id="CHEBI:15378"/>
        <dbReference type="ChEBI" id="CHEBI:16630"/>
        <dbReference type="ChEBI" id="CHEBI:36208"/>
        <dbReference type="ChEBI" id="CHEBI:57783"/>
        <dbReference type="ChEBI" id="CHEBI:58349"/>
        <dbReference type="EC" id="1.1.1.25"/>
    </reaction>
</comment>
<keyword evidence="10" id="KW-1185">Reference proteome</keyword>
<dbReference type="GO" id="GO:0009073">
    <property type="term" value="P:aromatic amino acid family biosynthetic process"/>
    <property type="evidence" value="ECO:0007669"/>
    <property type="project" value="UniProtKB-KW"/>
</dbReference>
<dbReference type="Proteomes" id="UP000078507">
    <property type="component" value="Unassembled WGS sequence"/>
</dbReference>
<evidence type="ECO:0000256" key="3">
    <source>
        <dbReference type="ARBA" id="ARBA00022857"/>
    </source>
</evidence>
<dbReference type="EC" id="1.1.1.25" evidence="2"/>
<dbReference type="OrthoDB" id="7873617at2"/>
<dbReference type="Gene3D" id="3.40.50.720">
    <property type="entry name" value="NAD(P)-binding Rossmann-like Domain"/>
    <property type="match status" value="1"/>
</dbReference>
<dbReference type="GO" id="GO:0009423">
    <property type="term" value="P:chorismate biosynthetic process"/>
    <property type="evidence" value="ECO:0007669"/>
    <property type="project" value="UniProtKB-UniPathway"/>
</dbReference>
<dbReference type="GO" id="GO:0019632">
    <property type="term" value="P:shikimate metabolic process"/>
    <property type="evidence" value="ECO:0007669"/>
    <property type="project" value="TreeGrafter"/>
</dbReference>
<comment type="caution">
    <text evidence="9">The sequence shown here is derived from an EMBL/GenBank/DDBJ whole genome shotgun (WGS) entry which is preliminary data.</text>
</comment>
<dbReference type="Pfam" id="PF01488">
    <property type="entry name" value="Shikimate_DH"/>
    <property type="match status" value="1"/>
</dbReference>
<dbReference type="RefSeq" id="WP_066875218.1">
    <property type="nucleotide sequence ID" value="NZ_LNQB01000073.1"/>
</dbReference>
<keyword evidence="4" id="KW-0560">Oxidoreductase</keyword>
<proteinExistence type="predicted"/>
<evidence type="ECO:0000256" key="2">
    <source>
        <dbReference type="ARBA" id="ARBA00012962"/>
    </source>
</evidence>